<comment type="caution">
    <text evidence="1">The sequence shown here is derived from an EMBL/GenBank/DDBJ whole genome shotgun (WGS) entry which is preliminary data.</text>
</comment>
<name>A0A8H8DJ08_9FUNG</name>
<proteinExistence type="predicted"/>
<gene>
    <name evidence="1" type="ORF">BJ554DRAFT_7879</name>
</gene>
<protein>
    <submittedName>
        <fullName evidence="1">Uncharacterized protein</fullName>
    </submittedName>
</protein>
<keyword evidence="2" id="KW-1185">Reference proteome</keyword>
<dbReference type="PANTHER" id="PTHR21529">
    <property type="entry name" value="MAMMARY TURMOR VIRUS RECEPTOR HOMOLOG 1, 2 MTVR1, 2"/>
    <property type="match status" value="1"/>
</dbReference>
<dbReference type="SUPFAM" id="SSF52540">
    <property type="entry name" value="P-loop containing nucleoside triphosphate hydrolases"/>
    <property type="match status" value="1"/>
</dbReference>
<accession>A0A8H8DJ08</accession>
<dbReference type="Proteomes" id="UP000673691">
    <property type="component" value="Unassembled WGS sequence"/>
</dbReference>
<dbReference type="AlphaFoldDB" id="A0A8H8DJ08"/>
<evidence type="ECO:0000313" key="1">
    <source>
        <dbReference type="EMBL" id="KAG5460115.1"/>
    </source>
</evidence>
<sequence>HGASTSSRKIPVRRPRLAHRFIAGAASTDQETYAGVFNGPLPLLFNSEAFQDLSVLLYGDRPKDTSIDFGAHQVILVRSQESKRKLPPEFRQALVMTVFEAKGLEFGDVLLYNFFKDSKATKEWRTVTAYQERRESLPGAVRKIPEGYPNGKDVRPLEFDPSKHSLLESELKHLYTAVTRARVNLWVYDESVENSAPAFDYFQRQGVALAVDKSQISDEGAGKLDIKVFPQKSSKEEWQAKGQQLFKLSLYGPAARCFSISGDAELEQYANALALAKAARELQAEERVNQYVDAADLFSMLGQFEKASRCLYAAKEYRPAGRIFACLDLHAYAADAFAKAGDSVETAVQL</sequence>
<reference evidence="1 2" key="1">
    <citation type="journal article" name="Sci. Rep.">
        <title>Genome-scale phylogenetic analyses confirm Olpidium as the closest living zoosporic fungus to the non-flagellated, terrestrial fungi.</title>
        <authorList>
            <person name="Chang Y."/>
            <person name="Rochon D."/>
            <person name="Sekimoto S."/>
            <person name="Wang Y."/>
            <person name="Chovatia M."/>
            <person name="Sandor L."/>
            <person name="Salamov A."/>
            <person name="Grigoriev I.V."/>
            <person name="Stajich J.E."/>
            <person name="Spatafora J.W."/>
        </authorList>
    </citation>
    <scope>NUCLEOTIDE SEQUENCE [LARGE SCALE GENOMIC DNA]</scope>
    <source>
        <strain evidence="1">S191</strain>
    </source>
</reference>
<dbReference type="OrthoDB" id="2426521at2759"/>
<dbReference type="InterPro" id="IPR027417">
    <property type="entry name" value="P-loop_NTPase"/>
</dbReference>
<dbReference type="InterPro" id="IPR039904">
    <property type="entry name" value="TRANK1"/>
</dbReference>
<dbReference type="Gene3D" id="3.40.50.300">
    <property type="entry name" value="P-loop containing nucleotide triphosphate hydrolases"/>
    <property type="match status" value="1"/>
</dbReference>
<evidence type="ECO:0000313" key="2">
    <source>
        <dbReference type="Proteomes" id="UP000673691"/>
    </source>
</evidence>
<dbReference type="PANTHER" id="PTHR21529:SF4">
    <property type="entry name" value="TPR AND ANKYRIN REPEAT-CONTAINING PROTEIN 1"/>
    <property type="match status" value="1"/>
</dbReference>
<dbReference type="EMBL" id="JAEFCI010005753">
    <property type="protein sequence ID" value="KAG5460115.1"/>
    <property type="molecule type" value="Genomic_DNA"/>
</dbReference>
<feature type="non-terminal residue" evidence="1">
    <location>
        <position position="1"/>
    </location>
</feature>
<organism evidence="1 2">
    <name type="scientific">Olpidium bornovanus</name>
    <dbReference type="NCBI Taxonomy" id="278681"/>
    <lineage>
        <taxon>Eukaryota</taxon>
        <taxon>Fungi</taxon>
        <taxon>Fungi incertae sedis</taxon>
        <taxon>Olpidiomycota</taxon>
        <taxon>Olpidiomycotina</taxon>
        <taxon>Olpidiomycetes</taxon>
        <taxon>Olpidiales</taxon>
        <taxon>Olpidiaceae</taxon>
        <taxon>Olpidium</taxon>
    </lineage>
</organism>